<dbReference type="EMBL" id="JASJQH010000023">
    <property type="protein sequence ID" value="KAK9768317.1"/>
    <property type="molecule type" value="Genomic_DNA"/>
</dbReference>
<keyword evidence="5" id="KW-0430">Lectin</keyword>
<keyword evidence="6" id="KW-0256">Endoplasmic reticulum</keyword>
<evidence type="ECO:0000256" key="6">
    <source>
        <dbReference type="ARBA" id="ARBA00022824"/>
    </source>
</evidence>
<sequence length="467" mass="52948">MYFTKQSNKLLLSFTFVASVAQFFYQCQGFGTVYEDLLQTPQYEVVIKNNLIPESTVDMGPNKEEFKSLDKPRPSADNEPAKIMMRNYLGDRFLCTVPTPPPPVVLTKSEQDTSRQDLDKVVERGLDLLNSLKADCLYIREKWWTYQYCHQKYVVQYHQEAEGEADSSSTYVLGKYEGLDKKTPTTSVKSSAGKKYLTQRWAGGTICDLNGKPRMIEVKFYCNPSPGHKIIAVKETSTCNYDIIIHTSSLCNDPLFADEKALPHHIIQCDRVVTDGFYQLSQSAAEDHTSEKLLLEQSKDQALNTPEETVPPSEQTTTESAAAAKTTIQFNFKIPRHGDRELQEEYGKLLFAQINQRVGVKDPKDKGEDSESKKDVKTPQIITLLADENVEGKAESGKDDHFASLEQKLQLLQQFLNAQGAQIKANEKQEQPPKAPPSQRASKLEKMYQMVYNQDEDQKKDEPKTEL</sequence>
<dbReference type="InterPro" id="IPR012913">
    <property type="entry name" value="OS9-like_dom"/>
</dbReference>
<evidence type="ECO:0000256" key="5">
    <source>
        <dbReference type="ARBA" id="ARBA00022734"/>
    </source>
</evidence>
<dbReference type="PANTHER" id="PTHR15414">
    <property type="entry name" value="OS-9-RELATED"/>
    <property type="match status" value="1"/>
</dbReference>
<feature type="chain" id="PRO_5046271123" description="Protein OS-9 homolog" evidence="9">
    <location>
        <begin position="30"/>
        <end position="467"/>
    </location>
</feature>
<feature type="region of interest" description="Disordered" evidence="8">
    <location>
        <begin position="359"/>
        <end position="380"/>
    </location>
</feature>
<name>A0ABR2X3G1_9FUNG</name>
<evidence type="ECO:0000256" key="1">
    <source>
        <dbReference type="ARBA" id="ARBA00004367"/>
    </source>
</evidence>
<keyword evidence="7" id="KW-1015">Disulfide bond</keyword>
<dbReference type="Proteomes" id="UP001479436">
    <property type="component" value="Unassembled WGS sequence"/>
</dbReference>
<evidence type="ECO:0000256" key="4">
    <source>
        <dbReference type="ARBA" id="ARBA00022729"/>
    </source>
</evidence>
<comment type="similarity">
    <text evidence="2">Belongs to the OS-9 family.</text>
</comment>
<evidence type="ECO:0000313" key="11">
    <source>
        <dbReference type="EMBL" id="KAK9768317.1"/>
    </source>
</evidence>
<evidence type="ECO:0000313" key="12">
    <source>
        <dbReference type="Proteomes" id="UP001479436"/>
    </source>
</evidence>
<gene>
    <name evidence="11" type="primary">YOS9_1</name>
    <name evidence="11" type="ORF">K7432_001119</name>
</gene>
<comment type="caution">
    <text evidence="11">The sequence shown here is derived from an EMBL/GenBank/DDBJ whole genome shotgun (WGS) entry which is preliminary data.</text>
</comment>
<evidence type="ECO:0000256" key="9">
    <source>
        <dbReference type="SAM" id="SignalP"/>
    </source>
</evidence>
<comment type="subcellular location">
    <subcellularLocation>
        <location evidence="1">Endoplasmic reticulum membrane</location>
        <topology evidence="1">Peripheral membrane protein</topology>
        <orientation evidence="1">Lumenal side</orientation>
    </subcellularLocation>
</comment>
<keyword evidence="4 9" id="KW-0732">Signal</keyword>
<dbReference type="Pfam" id="PF07915">
    <property type="entry name" value="PRKCSH"/>
    <property type="match status" value="1"/>
</dbReference>
<feature type="compositionally biased region" description="Polar residues" evidence="8">
    <location>
        <begin position="300"/>
        <end position="315"/>
    </location>
</feature>
<organism evidence="11 12">
    <name type="scientific">Basidiobolus ranarum</name>
    <dbReference type="NCBI Taxonomy" id="34480"/>
    <lineage>
        <taxon>Eukaryota</taxon>
        <taxon>Fungi</taxon>
        <taxon>Fungi incertae sedis</taxon>
        <taxon>Zoopagomycota</taxon>
        <taxon>Entomophthoromycotina</taxon>
        <taxon>Basidiobolomycetes</taxon>
        <taxon>Basidiobolales</taxon>
        <taxon>Basidiobolaceae</taxon>
        <taxon>Basidiobolus</taxon>
    </lineage>
</organism>
<feature type="region of interest" description="Disordered" evidence="8">
    <location>
        <begin position="421"/>
        <end position="442"/>
    </location>
</feature>
<dbReference type="PROSITE" id="PS51914">
    <property type="entry name" value="MRH"/>
    <property type="match status" value="1"/>
</dbReference>
<feature type="region of interest" description="Disordered" evidence="8">
    <location>
        <begin position="299"/>
        <end position="320"/>
    </location>
</feature>
<feature type="compositionally biased region" description="Basic and acidic residues" evidence="8">
    <location>
        <begin position="359"/>
        <end position="377"/>
    </location>
</feature>
<proteinExistence type="inferred from homology"/>
<dbReference type="PANTHER" id="PTHR15414:SF0">
    <property type="entry name" value="ENDOPLASMIC RETICULUM LECTIN 1"/>
    <property type="match status" value="1"/>
</dbReference>
<keyword evidence="12" id="KW-1185">Reference proteome</keyword>
<reference evidence="11 12" key="1">
    <citation type="submission" date="2023-04" db="EMBL/GenBank/DDBJ databases">
        <title>Genome of Basidiobolus ranarum AG-B5.</title>
        <authorList>
            <person name="Stajich J.E."/>
            <person name="Carter-House D."/>
            <person name="Gryganskyi A."/>
        </authorList>
    </citation>
    <scope>NUCLEOTIDE SEQUENCE [LARGE SCALE GENOMIC DNA]</scope>
    <source>
        <strain evidence="11 12">AG-B5</strain>
    </source>
</reference>
<dbReference type="InterPro" id="IPR045149">
    <property type="entry name" value="OS-9-like"/>
</dbReference>
<feature type="domain" description="MRH" evidence="10">
    <location>
        <begin position="134"/>
        <end position="253"/>
    </location>
</feature>
<feature type="signal peptide" evidence="9">
    <location>
        <begin position="1"/>
        <end position="29"/>
    </location>
</feature>
<evidence type="ECO:0000256" key="3">
    <source>
        <dbReference type="ARBA" id="ARBA00018727"/>
    </source>
</evidence>
<evidence type="ECO:0000256" key="7">
    <source>
        <dbReference type="ARBA" id="ARBA00023157"/>
    </source>
</evidence>
<dbReference type="Gene3D" id="2.70.130.10">
    <property type="entry name" value="Mannose-6-phosphate receptor binding domain"/>
    <property type="match status" value="1"/>
</dbReference>
<dbReference type="InterPro" id="IPR009011">
    <property type="entry name" value="Man6P_isomerase_rcpt-bd_dom_sf"/>
</dbReference>
<evidence type="ECO:0000259" key="10">
    <source>
        <dbReference type="PROSITE" id="PS51914"/>
    </source>
</evidence>
<accession>A0ABR2X3G1</accession>
<evidence type="ECO:0000256" key="8">
    <source>
        <dbReference type="SAM" id="MobiDB-lite"/>
    </source>
</evidence>
<protein>
    <recommendedName>
        <fullName evidence="3">Protein OS-9 homolog</fullName>
    </recommendedName>
</protein>
<dbReference type="SUPFAM" id="SSF50911">
    <property type="entry name" value="Mannose 6-phosphate receptor domain"/>
    <property type="match status" value="1"/>
</dbReference>
<evidence type="ECO:0000256" key="2">
    <source>
        <dbReference type="ARBA" id="ARBA00009918"/>
    </source>
</evidence>
<dbReference type="InterPro" id="IPR044865">
    <property type="entry name" value="MRH_dom"/>
</dbReference>